<keyword evidence="2" id="KW-0677">Repeat</keyword>
<evidence type="ECO:0000259" key="4">
    <source>
        <dbReference type="PROSITE" id="PS50097"/>
    </source>
</evidence>
<keyword evidence="6" id="KW-1185">Reference proteome</keyword>
<dbReference type="eggNOG" id="KOG1426">
    <property type="taxonomic scope" value="Eukaryota"/>
</dbReference>
<reference evidence="5 6" key="1">
    <citation type="journal article" date="2011" name="PLoS Genet.">
        <title>Comparative genomic analysis of human fungal pathogens causing paracoccidioidomycosis.</title>
        <authorList>
            <person name="Desjardins C.A."/>
            <person name="Champion M.D."/>
            <person name="Holder J.W."/>
            <person name="Muszewska A."/>
            <person name="Goldberg J."/>
            <person name="Bailao A.M."/>
            <person name="Brigido M.M."/>
            <person name="Ferreira M.E."/>
            <person name="Garcia A.M."/>
            <person name="Grynberg M."/>
            <person name="Gujja S."/>
            <person name="Heiman D.I."/>
            <person name="Henn M.R."/>
            <person name="Kodira C.D."/>
            <person name="Leon-Narvaez H."/>
            <person name="Longo L.V."/>
            <person name="Ma L.J."/>
            <person name="Malavazi I."/>
            <person name="Matsuo A.L."/>
            <person name="Morais F.V."/>
            <person name="Pereira M."/>
            <person name="Rodriguez-Brito S."/>
            <person name="Sakthikumar S."/>
            <person name="Salem-Izacc S.M."/>
            <person name="Sykes S.M."/>
            <person name="Teixeira M.M."/>
            <person name="Vallejo M.C."/>
            <person name="Walter M.E."/>
            <person name="Yandava C."/>
            <person name="Young S."/>
            <person name="Zeng Q."/>
            <person name="Zucker J."/>
            <person name="Felipe M.S."/>
            <person name="Goldman G.H."/>
            <person name="Haas B.J."/>
            <person name="McEwen J.G."/>
            <person name="Nino-Vega G."/>
            <person name="Puccia R."/>
            <person name="San-Blas G."/>
            <person name="Soares C.M."/>
            <person name="Birren B.W."/>
            <person name="Cuomo C.A."/>
        </authorList>
    </citation>
    <scope>NUCLEOTIDE SEQUENCE [LARGE SCALE GENOMIC DNA]</scope>
    <source>
        <strain evidence="5 6">Pb18</strain>
    </source>
</reference>
<dbReference type="EMBL" id="KN275965">
    <property type="protein sequence ID" value="EEH50708.1"/>
    <property type="molecule type" value="Genomic_DNA"/>
</dbReference>
<evidence type="ECO:0000313" key="5">
    <source>
        <dbReference type="EMBL" id="EEH50708.1"/>
    </source>
</evidence>
<dbReference type="Gene3D" id="3.30.710.10">
    <property type="entry name" value="Potassium Channel Kv1.1, Chain A"/>
    <property type="match status" value="1"/>
</dbReference>
<dbReference type="Gene3D" id="2.120.10.80">
    <property type="entry name" value="Kelch-type beta propeller"/>
    <property type="match status" value="1"/>
</dbReference>
<dbReference type="RefSeq" id="XP_010762235.1">
    <property type="nucleotide sequence ID" value="XM_010763933.1"/>
</dbReference>
<dbReference type="PROSITE" id="PS50097">
    <property type="entry name" value="BTB"/>
    <property type="match status" value="1"/>
</dbReference>
<evidence type="ECO:0000256" key="1">
    <source>
        <dbReference type="ARBA" id="ARBA00022441"/>
    </source>
</evidence>
<dbReference type="InParanoid" id="C1GHQ1"/>
<sequence>MAHEHLTPAAGAASGSYSSQHGGNGGGGGGGGGGGSSWGGSSTLTSSNLTPVSSLLSSSAAQATNSYLMPTSHPTARRGSGDSYRPAVKKSNGQLPACLVNASVTYCGNNQIYAFGGFDQYTDEVYNHVLRLDLTALKWTLVDNYGDIPGVRMGHTASLYQGNKLIVFGGENEHHEYLSDVVILDIATSTWASPDIRGPIPRGRARHASVVYEDKLFVVGGITGETNFILDDICYLDLKTWTWSRSWSFVARFDHTAWIWGGRLWVFGGLGSDMERGTDLWWLDLKGCPSFGMSSSQGTVESLGTLDRMTDSPGAQYSPATVQGRPSGYAANSASVQVRAFNRRKLTAPGAISSLKFRSGPHVPTLLSGTHFHVYSSGVLLDLVTPSETVRPWDCNLASLELDSLRWQRLADGPEIFKSGYRWHYCTLNEDGTKAWLLGCSLDVTNGTGIGDENRLNQVLPIDLERYGLLGNDLAFENSEHARILAPERQESPRCTGLGADLIAVFDQPPENGSGTDFIITAERDDLNYSESSDSSTVLPSSQNEAIFVPNSACTSQPIHVHRIILQARWPHFKRLYSAQMAEYHTKRMHIPEPYSFVRAFLYYLYTDSIAGHPEYCSDIIEVAGMLVMANLYDMPKLRLLCVNRLSRELDVNNAAIIWDRAGRTNEEWLKRRAASFCLANWGRIVRTEGFRSLSRQSLMELCEVVDMEGRVIPGHELELAGELDVLGSGRDNKRSRVVVGSTPGPGMDDLEDGDGDEDDGMELS</sequence>
<dbReference type="Proteomes" id="UP000001628">
    <property type="component" value="Unassembled WGS sequence"/>
</dbReference>
<dbReference type="CDD" id="cd14733">
    <property type="entry name" value="BACK"/>
    <property type="match status" value="1"/>
</dbReference>
<feature type="compositionally biased region" description="Gly residues" evidence="3">
    <location>
        <begin position="22"/>
        <end position="38"/>
    </location>
</feature>
<keyword evidence="1" id="KW-0880">Kelch repeat</keyword>
<dbReference type="SUPFAM" id="SSF54695">
    <property type="entry name" value="POZ domain"/>
    <property type="match status" value="1"/>
</dbReference>
<dbReference type="InterPro" id="IPR015915">
    <property type="entry name" value="Kelch-typ_b-propeller"/>
</dbReference>
<dbReference type="Pfam" id="PF00651">
    <property type="entry name" value="BTB"/>
    <property type="match status" value="1"/>
</dbReference>
<feature type="region of interest" description="Disordered" evidence="3">
    <location>
        <begin position="1"/>
        <end position="43"/>
    </location>
</feature>
<gene>
    <name evidence="5" type="ORF">PADG_06787</name>
</gene>
<dbReference type="InterPro" id="IPR011333">
    <property type="entry name" value="SKP1/BTB/POZ_sf"/>
</dbReference>
<dbReference type="PANTHER" id="PTHR46093:SF18">
    <property type="entry name" value="FIBRONECTIN TYPE-III DOMAIN-CONTAINING PROTEIN"/>
    <property type="match status" value="1"/>
</dbReference>
<dbReference type="OMA" id="HMSEVLC"/>
<dbReference type="GeneID" id="22585431"/>
<feature type="domain" description="BTB" evidence="4">
    <location>
        <begin position="544"/>
        <end position="614"/>
    </location>
</feature>
<evidence type="ECO:0000256" key="3">
    <source>
        <dbReference type="SAM" id="MobiDB-lite"/>
    </source>
</evidence>
<dbReference type="InterPro" id="IPR006652">
    <property type="entry name" value="Kelch_1"/>
</dbReference>
<dbReference type="VEuPathDB" id="FungiDB:PADG_06787"/>
<dbReference type="OrthoDB" id="432528at2759"/>
<protein>
    <recommendedName>
        <fullName evidence="4">BTB domain-containing protein</fullName>
    </recommendedName>
</protein>
<accession>C1GHQ1</accession>
<dbReference type="Pfam" id="PF24681">
    <property type="entry name" value="Kelch_KLHDC2_KLHL20_DRC7"/>
    <property type="match status" value="1"/>
</dbReference>
<dbReference type="InterPro" id="IPR000210">
    <property type="entry name" value="BTB/POZ_dom"/>
</dbReference>
<proteinExistence type="predicted"/>
<dbReference type="SMART" id="SM00612">
    <property type="entry name" value="Kelch"/>
    <property type="match status" value="2"/>
</dbReference>
<dbReference type="HOGENOM" id="CLU_014024_0_0_1"/>
<dbReference type="eggNOG" id="KOG0379">
    <property type="taxonomic scope" value="Eukaryota"/>
</dbReference>
<dbReference type="SUPFAM" id="SSF117281">
    <property type="entry name" value="Kelch motif"/>
    <property type="match status" value="1"/>
</dbReference>
<evidence type="ECO:0000313" key="6">
    <source>
        <dbReference type="Proteomes" id="UP000001628"/>
    </source>
</evidence>
<evidence type="ECO:0000256" key="2">
    <source>
        <dbReference type="ARBA" id="ARBA00022737"/>
    </source>
</evidence>
<organism evidence="5 6">
    <name type="scientific">Paracoccidioides brasiliensis (strain Pb18)</name>
    <dbReference type="NCBI Taxonomy" id="502780"/>
    <lineage>
        <taxon>Eukaryota</taxon>
        <taxon>Fungi</taxon>
        <taxon>Dikarya</taxon>
        <taxon>Ascomycota</taxon>
        <taxon>Pezizomycotina</taxon>
        <taxon>Eurotiomycetes</taxon>
        <taxon>Eurotiomycetidae</taxon>
        <taxon>Onygenales</taxon>
        <taxon>Ajellomycetaceae</taxon>
        <taxon>Paracoccidioides</taxon>
    </lineage>
</organism>
<dbReference type="PANTHER" id="PTHR46093">
    <property type="entry name" value="ACYL-COA-BINDING DOMAIN-CONTAINING PROTEIN 5"/>
    <property type="match status" value="1"/>
</dbReference>
<feature type="region of interest" description="Disordered" evidence="3">
    <location>
        <begin position="67"/>
        <end position="87"/>
    </location>
</feature>
<dbReference type="AlphaFoldDB" id="C1GHQ1"/>
<feature type="compositionally biased region" description="Low complexity" evidence="3">
    <location>
        <begin position="9"/>
        <end position="21"/>
    </location>
</feature>
<name>C1GHQ1_PARBD</name>
<dbReference type="SMART" id="SM00225">
    <property type="entry name" value="BTB"/>
    <property type="match status" value="1"/>
</dbReference>
<feature type="compositionally biased region" description="Acidic residues" evidence="3">
    <location>
        <begin position="749"/>
        <end position="765"/>
    </location>
</feature>
<dbReference type="KEGG" id="pbn:PADG_06787"/>
<feature type="region of interest" description="Disordered" evidence="3">
    <location>
        <begin position="735"/>
        <end position="765"/>
    </location>
</feature>